<feature type="transmembrane region" description="Helical" evidence="6">
    <location>
        <begin position="278"/>
        <end position="299"/>
    </location>
</feature>
<feature type="transmembrane region" description="Helical" evidence="6">
    <location>
        <begin position="445"/>
        <end position="464"/>
    </location>
</feature>
<feature type="transmembrane region" description="Helical" evidence="6">
    <location>
        <begin position="470"/>
        <end position="490"/>
    </location>
</feature>
<keyword evidence="4 6" id="KW-1133">Transmembrane helix</keyword>
<feature type="transmembrane region" description="Helical" evidence="6">
    <location>
        <begin position="153"/>
        <end position="174"/>
    </location>
</feature>
<feature type="transmembrane region" description="Helical" evidence="6">
    <location>
        <begin position="415"/>
        <end position="433"/>
    </location>
</feature>
<evidence type="ECO:0000313" key="7">
    <source>
        <dbReference type="EMBL" id="GAL83752.1"/>
    </source>
</evidence>
<dbReference type="OrthoDB" id="9814608at2"/>
<feature type="transmembrane region" description="Helical" evidence="6">
    <location>
        <begin position="320"/>
        <end position="342"/>
    </location>
</feature>
<keyword evidence="5 6" id="KW-0472">Membrane</keyword>
<sequence>MSLLKKLAGQTALYGLSSILGRAINFLLVPFYTAVLAPVQFGTITELYAYVAFFNILYLYGMETAYFRFATKENLSEETVFNQSETSLIFSSLLLSGAILLLSPVIANGLDYHGHSSYFILLGTILAIDSMLAIPFARLRLQNKAGVFATAKLFNILVNVGFNIFFLVFCKKIAAGEQFPSLKPLAQSIYSEEYIVEYILISNLIASFLTIFFLLKTFKGFKIDFNWERLKPMLIYSIPMLFIGLAGMVDEMLSRIILKYVLPEGFYPNRTNLEALGIFGACYRLSMFMTLAVQSFRYASDPFFFSQAKDKNAPELFATVMKWFVIACSFLYVVVSCNLSLFEKILRGEIFREGILVVPVLLMANLFLGIYYNLSIWYKLTDKTQLGTLISILGAAITIIANFILIPFFGYMGSAVTTLICYFIMSAVSYLWGKKYFPVPYNIGSALFYLTFAVILSILALSYPFGKGSIMSYGFQVILLGTYLFVVFLIERKQMNFKAS</sequence>
<feature type="transmembrane region" description="Helical" evidence="6">
    <location>
        <begin position="194"/>
        <end position="215"/>
    </location>
</feature>
<evidence type="ECO:0000256" key="6">
    <source>
        <dbReference type="SAM" id="Phobius"/>
    </source>
</evidence>
<evidence type="ECO:0000256" key="5">
    <source>
        <dbReference type="ARBA" id="ARBA00023136"/>
    </source>
</evidence>
<dbReference type="RefSeq" id="WP_045459392.1">
    <property type="nucleotide sequence ID" value="NZ_BBLT01000002.1"/>
</dbReference>
<dbReference type="Proteomes" id="UP000030185">
    <property type="component" value="Unassembled WGS sequence"/>
</dbReference>
<dbReference type="EMBL" id="BBLT01000002">
    <property type="protein sequence ID" value="GAL83752.1"/>
    <property type="molecule type" value="Genomic_DNA"/>
</dbReference>
<keyword evidence="3 6" id="KW-0812">Transmembrane</keyword>
<dbReference type="InterPro" id="IPR050833">
    <property type="entry name" value="Poly_Biosynth_Transport"/>
</dbReference>
<reference evidence="7 8" key="1">
    <citation type="submission" date="2014-09" db="EMBL/GenBank/DDBJ databases">
        <title>Sporocytophaga myxococcoides PG-01 genome sequencing.</title>
        <authorList>
            <person name="Liu L."/>
            <person name="Gao P.J."/>
            <person name="Chen G.J."/>
            <person name="Wang L.S."/>
        </authorList>
    </citation>
    <scope>NUCLEOTIDE SEQUENCE [LARGE SCALE GENOMIC DNA]</scope>
    <source>
        <strain evidence="7 8">PG-01</strain>
    </source>
</reference>
<feature type="transmembrane region" description="Helical" evidence="6">
    <location>
        <begin position="354"/>
        <end position="374"/>
    </location>
</feature>
<feature type="transmembrane region" description="Helical" evidence="6">
    <location>
        <begin position="12"/>
        <end position="35"/>
    </location>
</feature>
<feature type="transmembrane region" description="Helical" evidence="6">
    <location>
        <begin position="118"/>
        <end position="141"/>
    </location>
</feature>
<dbReference type="InterPro" id="IPR002797">
    <property type="entry name" value="Polysacc_synth"/>
</dbReference>
<gene>
    <name evidence="7" type="ORF">MYP_979</name>
</gene>
<feature type="transmembrane region" description="Helical" evidence="6">
    <location>
        <begin position="236"/>
        <end position="258"/>
    </location>
</feature>
<accession>A0A098LBH7</accession>
<feature type="transmembrane region" description="Helical" evidence="6">
    <location>
        <begin position="88"/>
        <end position="106"/>
    </location>
</feature>
<proteinExistence type="predicted"/>
<evidence type="ECO:0000256" key="1">
    <source>
        <dbReference type="ARBA" id="ARBA00004651"/>
    </source>
</evidence>
<dbReference type="AlphaFoldDB" id="A0A098LBH7"/>
<dbReference type="STRING" id="153721.MYP_979"/>
<comment type="caution">
    <text evidence="7">The sequence shown here is derived from an EMBL/GenBank/DDBJ whole genome shotgun (WGS) entry which is preliminary data.</text>
</comment>
<evidence type="ECO:0000256" key="3">
    <source>
        <dbReference type="ARBA" id="ARBA00022692"/>
    </source>
</evidence>
<protein>
    <submittedName>
        <fullName evidence="7">Polysaccharide biosynthesis protein</fullName>
    </submittedName>
</protein>
<dbReference type="eggNOG" id="COG2244">
    <property type="taxonomic scope" value="Bacteria"/>
</dbReference>
<dbReference type="GO" id="GO:0005886">
    <property type="term" value="C:plasma membrane"/>
    <property type="evidence" value="ECO:0007669"/>
    <property type="project" value="UniProtKB-SubCell"/>
</dbReference>
<keyword evidence="8" id="KW-1185">Reference proteome</keyword>
<dbReference type="PANTHER" id="PTHR30250:SF11">
    <property type="entry name" value="O-ANTIGEN TRANSPORTER-RELATED"/>
    <property type="match status" value="1"/>
</dbReference>
<evidence type="ECO:0000256" key="4">
    <source>
        <dbReference type="ARBA" id="ARBA00022989"/>
    </source>
</evidence>
<organism evidence="7 8">
    <name type="scientific">Sporocytophaga myxococcoides</name>
    <dbReference type="NCBI Taxonomy" id="153721"/>
    <lineage>
        <taxon>Bacteria</taxon>
        <taxon>Pseudomonadati</taxon>
        <taxon>Bacteroidota</taxon>
        <taxon>Cytophagia</taxon>
        <taxon>Cytophagales</taxon>
        <taxon>Cytophagaceae</taxon>
        <taxon>Sporocytophaga</taxon>
    </lineage>
</organism>
<name>A0A098LBH7_9BACT</name>
<feature type="transmembrane region" description="Helical" evidence="6">
    <location>
        <begin position="47"/>
        <end position="67"/>
    </location>
</feature>
<comment type="subcellular location">
    <subcellularLocation>
        <location evidence="1">Cell membrane</location>
        <topology evidence="1">Multi-pass membrane protein</topology>
    </subcellularLocation>
</comment>
<evidence type="ECO:0000256" key="2">
    <source>
        <dbReference type="ARBA" id="ARBA00022475"/>
    </source>
</evidence>
<evidence type="ECO:0000313" key="8">
    <source>
        <dbReference type="Proteomes" id="UP000030185"/>
    </source>
</evidence>
<feature type="transmembrane region" description="Helical" evidence="6">
    <location>
        <begin position="386"/>
        <end position="409"/>
    </location>
</feature>
<dbReference type="PANTHER" id="PTHR30250">
    <property type="entry name" value="PST FAMILY PREDICTED COLANIC ACID TRANSPORTER"/>
    <property type="match status" value="1"/>
</dbReference>
<dbReference type="Pfam" id="PF01943">
    <property type="entry name" value="Polysacc_synt"/>
    <property type="match status" value="1"/>
</dbReference>
<keyword evidence="2" id="KW-1003">Cell membrane</keyword>